<evidence type="ECO:0000313" key="8">
    <source>
        <dbReference type="EMBL" id="KAK0640528.1"/>
    </source>
</evidence>
<dbReference type="PANTHER" id="PTHR47171">
    <property type="entry name" value="FARA-RELATED"/>
    <property type="match status" value="1"/>
</dbReference>
<keyword evidence="5" id="KW-0539">Nucleus</keyword>
<dbReference type="SUPFAM" id="SSF57701">
    <property type="entry name" value="Zn2/Cys6 DNA-binding domain"/>
    <property type="match status" value="1"/>
</dbReference>
<evidence type="ECO:0000256" key="1">
    <source>
        <dbReference type="ARBA" id="ARBA00022833"/>
    </source>
</evidence>
<dbReference type="GO" id="GO:0003677">
    <property type="term" value="F:DNA binding"/>
    <property type="evidence" value="ECO:0007669"/>
    <property type="project" value="UniProtKB-KW"/>
</dbReference>
<dbReference type="AlphaFoldDB" id="A0AA39XUL5"/>
<evidence type="ECO:0000259" key="7">
    <source>
        <dbReference type="PROSITE" id="PS50048"/>
    </source>
</evidence>
<evidence type="ECO:0000256" key="4">
    <source>
        <dbReference type="ARBA" id="ARBA00023163"/>
    </source>
</evidence>
<organism evidence="8 9">
    <name type="scientific">Lasiodiplodia hormozganensis</name>
    <dbReference type="NCBI Taxonomy" id="869390"/>
    <lineage>
        <taxon>Eukaryota</taxon>
        <taxon>Fungi</taxon>
        <taxon>Dikarya</taxon>
        <taxon>Ascomycota</taxon>
        <taxon>Pezizomycotina</taxon>
        <taxon>Dothideomycetes</taxon>
        <taxon>Dothideomycetes incertae sedis</taxon>
        <taxon>Botryosphaeriales</taxon>
        <taxon>Botryosphaeriaceae</taxon>
        <taxon>Lasiodiplodia</taxon>
    </lineage>
</organism>
<protein>
    <submittedName>
        <fullName evidence="8">Acetamidase regulatory protein</fullName>
    </submittedName>
</protein>
<feature type="domain" description="Zn(2)-C6 fungal-type" evidence="7">
    <location>
        <begin position="27"/>
        <end position="58"/>
    </location>
</feature>
<evidence type="ECO:0000256" key="3">
    <source>
        <dbReference type="ARBA" id="ARBA00023125"/>
    </source>
</evidence>
<comment type="caution">
    <text evidence="8">The sequence shown here is derived from an EMBL/GenBank/DDBJ whole genome shotgun (WGS) entry which is preliminary data.</text>
</comment>
<dbReference type="PANTHER" id="PTHR47171:SF1">
    <property type="entry name" value="ZN(II)2CYS6 TRANSCRIPTION FACTOR (EUROFUNG)"/>
    <property type="match status" value="1"/>
</dbReference>
<evidence type="ECO:0000256" key="2">
    <source>
        <dbReference type="ARBA" id="ARBA00023015"/>
    </source>
</evidence>
<dbReference type="InterPro" id="IPR001138">
    <property type="entry name" value="Zn2Cys6_DnaBD"/>
</dbReference>
<accession>A0AA39XUL5</accession>
<dbReference type="PROSITE" id="PS50048">
    <property type="entry name" value="ZN2_CY6_FUNGAL_2"/>
    <property type="match status" value="1"/>
</dbReference>
<keyword evidence="3" id="KW-0238">DNA-binding</keyword>
<dbReference type="EMBL" id="JAUJDW010000079">
    <property type="protein sequence ID" value="KAK0640528.1"/>
    <property type="molecule type" value="Genomic_DNA"/>
</dbReference>
<reference evidence="8" key="1">
    <citation type="submission" date="2023-06" db="EMBL/GenBank/DDBJ databases">
        <title>Multi-omics analyses reveal the molecular pathogenesis toolkit of Lasiodiplodia hormozganensis, a cross-kingdom pathogen.</title>
        <authorList>
            <person name="Felix C."/>
            <person name="Meneses R."/>
            <person name="Goncalves M.F.M."/>
            <person name="Tilleman L."/>
            <person name="Duarte A.S."/>
            <person name="Jorrin-Novo J.V."/>
            <person name="Van De Peer Y."/>
            <person name="Deforce D."/>
            <person name="Van Nieuwerburgh F."/>
            <person name="Esteves A.C."/>
            <person name="Alves A."/>
        </authorList>
    </citation>
    <scope>NUCLEOTIDE SEQUENCE</scope>
    <source>
        <strain evidence="8">CBS 339.90</strain>
    </source>
</reference>
<feature type="region of interest" description="Disordered" evidence="6">
    <location>
        <begin position="144"/>
        <end position="164"/>
    </location>
</feature>
<keyword evidence="9" id="KW-1185">Reference proteome</keyword>
<gene>
    <name evidence="8" type="primary">amdR_0</name>
    <name evidence="8" type="ORF">DIS24_g9265</name>
</gene>
<evidence type="ECO:0000313" key="9">
    <source>
        <dbReference type="Proteomes" id="UP001175001"/>
    </source>
</evidence>
<evidence type="ECO:0000256" key="6">
    <source>
        <dbReference type="SAM" id="MobiDB-lite"/>
    </source>
</evidence>
<keyword evidence="2" id="KW-0805">Transcription regulation</keyword>
<keyword evidence="4" id="KW-0804">Transcription</keyword>
<dbReference type="CDD" id="cd12148">
    <property type="entry name" value="fungal_TF_MHR"/>
    <property type="match status" value="1"/>
</dbReference>
<dbReference type="GO" id="GO:0008270">
    <property type="term" value="F:zinc ion binding"/>
    <property type="evidence" value="ECO:0007669"/>
    <property type="project" value="InterPro"/>
</dbReference>
<proteinExistence type="predicted"/>
<dbReference type="InterPro" id="IPR052073">
    <property type="entry name" value="Amide_Lactam_Regulators"/>
</dbReference>
<evidence type="ECO:0000256" key="5">
    <source>
        <dbReference type="ARBA" id="ARBA00023242"/>
    </source>
</evidence>
<dbReference type="Proteomes" id="UP001175001">
    <property type="component" value="Unassembled WGS sequence"/>
</dbReference>
<keyword evidence="1" id="KW-0862">Zinc</keyword>
<name>A0AA39XUL5_9PEZI</name>
<dbReference type="Gene3D" id="4.10.240.10">
    <property type="entry name" value="Zn(2)-C6 fungal-type DNA-binding domain"/>
    <property type="match status" value="1"/>
</dbReference>
<dbReference type="SMART" id="SM00066">
    <property type="entry name" value="GAL4"/>
    <property type="match status" value="1"/>
</dbReference>
<dbReference type="Pfam" id="PF00172">
    <property type="entry name" value="Zn_clus"/>
    <property type="match status" value="1"/>
</dbReference>
<dbReference type="InterPro" id="IPR036864">
    <property type="entry name" value="Zn2-C6_fun-type_DNA-bd_sf"/>
</dbReference>
<dbReference type="GO" id="GO:0000981">
    <property type="term" value="F:DNA-binding transcription factor activity, RNA polymerase II-specific"/>
    <property type="evidence" value="ECO:0007669"/>
    <property type="project" value="InterPro"/>
</dbReference>
<feature type="compositionally biased region" description="Polar residues" evidence="6">
    <location>
        <begin position="144"/>
        <end position="160"/>
    </location>
</feature>
<sequence length="631" mass="68918">MTEATEASDRGLAADTSPPHLRRARIACKACNARRVKCDAADGQPCWHCRTRRTPCELIESKRGKYVKPTLPQALRTGTEKALADAPAGQSAQPLLLAGASSETVRDADAPQHCDGSNADKLLGQLQQIQGFDTLSAGTDQLQPVTERQNDQSRQTARSHGTTKAHRVSYIVEVVYKADNGVTESLKVHYSIPASIVEPPVSDRGRRVGKFVSLAEALIMPVGEVADELIRAFFEVIHPAYPVFDRKEFMRRYLCGDSSPLVLQTIYLLGFTHIELGEKPTGKISAEANLVVHLPAAFGQPCRIRDEDCDVEPLTEQDFTFDDDYDQGLIPAQQDFHISYVIEMSKLAMILGDILTKEFSPRRPEPGRSDTEALVGRLSQWESRLPHELRKEPLSGSLDASFWASMLHFSYQSIEVLSSAEAERDVRVRSAADSITRMAEDLLGNGTIKFAQIHLVPSLFGALSVHTIAICRRDHVRQQLAENKARQCLLALSELAKSWPVKIWIAEAFVDLMERLTGQVSSGGSIVSVSTKTASTCSNHLTQRATTPQAASAGNTTGASVVLEELDQPDLHTSGVLPQTAGTAFSDPFWDGYADNNTFDIDFLLHTSLEPVLSAPFSGQDGTEGGNTLGL</sequence>